<feature type="transmembrane region" description="Helical" evidence="2">
    <location>
        <begin position="178"/>
        <end position="198"/>
    </location>
</feature>
<feature type="transmembrane region" description="Helical" evidence="2">
    <location>
        <begin position="21"/>
        <end position="43"/>
    </location>
</feature>
<evidence type="ECO:0000256" key="1">
    <source>
        <dbReference type="SAM" id="MobiDB-lite"/>
    </source>
</evidence>
<evidence type="ECO:0000313" key="4">
    <source>
        <dbReference type="Proteomes" id="UP000886847"/>
    </source>
</evidence>
<dbReference type="EMBL" id="DXEW01000029">
    <property type="protein sequence ID" value="HIX50803.1"/>
    <property type="molecule type" value="Genomic_DNA"/>
</dbReference>
<name>A0A9D1W259_9FIRM</name>
<keyword evidence="2" id="KW-0472">Membrane</keyword>
<gene>
    <name evidence="3" type="ORF">H9851_05915</name>
</gene>
<evidence type="ECO:0000256" key="2">
    <source>
        <dbReference type="SAM" id="Phobius"/>
    </source>
</evidence>
<dbReference type="InterPro" id="IPR036259">
    <property type="entry name" value="MFS_trans_sf"/>
</dbReference>
<sequence length="241" mass="26015">MKVLKAFAWEIAETLRRAVTPFFISMMVGMVMLALLGIEIPAFSGIVNVLLAAGDLVLMFFLLMGIGEFAGKMKAAGQLKDPGFAEGKSAGDKGVGKYRPCKEYRPYKGFVIGAVACIIPAVLIVVGGVTGSSGVRFAMMIVCGWAYIPVYGIRNLTGISQGLSGEALNAYAADAAGLWPGFIILALLIVVCGVAYIVGGRKEEMRQLQLQRQSETMEKIEKFRSGKRSQEYAERKGEKKQ</sequence>
<keyword evidence="2" id="KW-0812">Transmembrane</keyword>
<dbReference type="Proteomes" id="UP000886847">
    <property type="component" value="Unassembled WGS sequence"/>
</dbReference>
<comment type="caution">
    <text evidence="3">The sequence shown here is derived from an EMBL/GenBank/DDBJ whole genome shotgun (WGS) entry which is preliminary data.</text>
</comment>
<keyword evidence="2" id="KW-1133">Transmembrane helix</keyword>
<reference evidence="3" key="1">
    <citation type="journal article" date="2021" name="PeerJ">
        <title>Extensive microbial diversity within the chicken gut microbiome revealed by metagenomics and culture.</title>
        <authorList>
            <person name="Gilroy R."/>
            <person name="Ravi A."/>
            <person name="Getino M."/>
            <person name="Pursley I."/>
            <person name="Horton D.L."/>
            <person name="Alikhan N.F."/>
            <person name="Baker D."/>
            <person name="Gharbi K."/>
            <person name="Hall N."/>
            <person name="Watson M."/>
            <person name="Adriaenssens E.M."/>
            <person name="Foster-Nyarko E."/>
            <person name="Jarju S."/>
            <person name="Secka A."/>
            <person name="Antonio M."/>
            <person name="Oren A."/>
            <person name="Chaudhuri R.R."/>
            <person name="La Ragione R."/>
            <person name="Hildebrand F."/>
            <person name="Pallen M.J."/>
        </authorList>
    </citation>
    <scope>NUCLEOTIDE SEQUENCE</scope>
    <source>
        <strain evidence="3">2189</strain>
    </source>
</reference>
<reference evidence="3" key="2">
    <citation type="submission" date="2021-04" db="EMBL/GenBank/DDBJ databases">
        <authorList>
            <person name="Gilroy R."/>
        </authorList>
    </citation>
    <scope>NUCLEOTIDE SEQUENCE</scope>
    <source>
        <strain evidence="3">2189</strain>
    </source>
</reference>
<feature type="transmembrane region" description="Helical" evidence="2">
    <location>
        <begin position="49"/>
        <end position="70"/>
    </location>
</feature>
<accession>A0A9D1W259</accession>
<feature type="transmembrane region" description="Helical" evidence="2">
    <location>
        <begin position="109"/>
        <end position="130"/>
    </location>
</feature>
<feature type="region of interest" description="Disordered" evidence="1">
    <location>
        <begin position="215"/>
        <end position="241"/>
    </location>
</feature>
<protein>
    <submittedName>
        <fullName evidence="3">Uncharacterized protein</fullName>
    </submittedName>
</protein>
<organism evidence="3 4">
    <name type="scientific">Candidatus Borkfalkia faecavium</name>
    <dbReference type="NCBI Taxonomy" id="2838508"/>
    <lineage>
        <taxon>Bacteria</taxon>
        <taxon>Bacillati</taxon>
        <taxon>Bacillota</taxon>
        <taxon>Clostridia</taxon>
        <taxon>Christensenellales</taxon>
        <taxon>Christensenellaceae</taxon>
        <taxon>Candidatus Borkfalkia</taxon>
    </lineage>
</organism>
<evidence type="ECO:0000313" key="3">
    <source>
        <dbReference type="EMBL" id="HIX50803.1"/>
    </source>
</evidence>
<dbReference type="SUPFAM" id="SSF103473">
    <property type="entry name" value="MFS general substrate transporter"/>
    <property type="match status" value="1"/>
</dbReference>
<dbReference type="AlphaFoldDB" id="A0A9D1W259"/>
<proteinExistence type="predicted"/>